<dbReference type="RefSeq" id="WP_209407230.1">
    <property type="nucleotide sequence ID" value="NZ_JAGIYQ010000016.1"/>
</dbReference>
<evidence type="ECO:0008006" key="3">
    <source>
        <dbReference type="Google" id="ProtNLM"/>
    </source>
</evidence>
<evidence type="ECO:0000313" key="2">
    <source>
        <dbReference type="Proteomes" id="UP000682134"/>
    </source>
</evidence>
<dbReference type="InterPro" id="IPR025544">
    <property type="entry name" value="YhzD"/>
</dbReference>
<proteinExistence type="predicted"/>
<keyword evidence="2" id="KW-1185">Reference proteome</keyword>
<reference evidence="1" key="1">
    <citation type="submission" date="2021-04" db="EMBL/GenBank/DDBJ databases">
        <title>Genome seq and assembly of Bacillus sp.</title>
        <authorList>
            <person name="Chhetri G."/>
        </authorList>
    </citation>
    <scope>NUCLEOTIDE SEQUENCE</scope>
    <source>
        <strain evidence="1">RG28</strain>
    </source>
</reference>
<organism evidence="1 2">
    <name type="scientific">Gottfriedia endophytica</name>
    <dbReference type="NCBI Taxonomy" id="2820819"/>
    <lineage>
        <taxon>Bacteria</taxon>
        <taxon>Bacillati</taxon>
        <taxon>Bacillota</taxon>
        <taxon>Bacilli</taxon>
        <taxon>Bacillales</taxon>
        <taxon>Bacillaceae</taxon>
        <taxon>Gottfriedia</taxon>
    </lineage>
</organism>
<comment type="caution">
    <text evidence="1">The sequence shown here is derived from an EMBL/GenBank/DDBJ whole genome shotgun (WGS) entry which is preliminary data.</text>
</comment>
<gene>
    <name evidence="1" type="ORF">J5Y03_17155</name>
</gene>
<dbReference type="EMBL" id="JAGIYQ010000016">
    <property type="protein sequence ID" value="MBP0726888.1"/>
    <property type="molecule type" value="Genomic_DNA"/>
</dbReference>
<dbReference type="Proteomes" id="UP000682134">
    <property type="component" value="Unassembled WGS sequence"/>
</dbReference>
<dbReference type="AlphaFoldDB" id="A0A940SM13"/>
<dbReference type="Pfam" id="PF14120">
    <property type="entry name" value="YhzD"/>
    <property type="match status" value="1"/>
</dbReference>
<sequence length="61" mass="7038">MEKFRITAFEKDGELLIDEQFEALNDIEAKKIGEDKLQSVSAFDKTHRCIDSKGKLILFHP</sequence>
<protein>
    <recommendedName>
        <fullName evidence="3">YhzD-like protein</fullName>
    </recommendedName>
</protein>
<evidence type="ECO:0000313" key="1">
    <source>
        <dbReference type="EMBL" id="MBP0726888.1"/>
    </source>
</evidence>
<name>A0A940SM13_9BACI</name>
<accession>A0A940SM13</accession>